<dbReference type="InterPro" id="IPR050300">
    <property type="entry name" value="GDXG_lipolytic_enzyme"/>
</dbReference>
<dbReference type="Gene3D" id="3.40.50.1820">
    <property type="entry name" value="alpha/beta hydrolase"/>
    <property type="match status" value="1"/>
</dbReference>
<dbReference type="EMBL" id="JACHFW010000012">
    <property type="protein sequence ID" value="MBB5265578.1"/>
    <property type="molecule type" value="Genomic_DNA"/>
</dbReference>
<dbReference type="GO" id="GO:0016787">
    <property type="term" value="F:hydrolase activity"/>
    <property type="evidence" value="ECO:0007669"/>
    <property type="project" value="UniProtKB-KW"/>
</dbReference>
<feature type="domain" description="BD-FAE-like" evidence="2">
    <location>
        <begin position="30"/>
        <end position="239"/>
    </location>
</feature>
<dbReference type="Pfam" id="PF20434">
    <property type="entry name" value="BD-FAE"/>
    <property type="match status" value="1"/>
</dbReference>
<dbReference type="PANTHER" id="PTHR48081:SF6">
    <property type="entry name" value="PEPTIDASE S9 PROLYL OLIGOPEPTIDASE CATALYTIC DOMAIN-CONTAINING PROTEIN"/>
    <property type="match status" value="1"/>
</dbReference>
<evidence type="ECO:0000259" key="2">
    <source>
        <dbReference type="Pfam" id="PF20434"/>
    </source>
</evidence>
<evidence type="ECO:0000313" key="4">
    <source>
        <dbReference type="Proteomes" id="UP000543642"/>
    </source>
</evidence>
<keyword evidence="1" id="KW-0378">Hydrolase</keyword>
<dbReference type="AlphaFoldDB" id="A0A7W8HCQ4"/>
<dbReference type="PANTHER" id="PTHR48081">
    <property type="entry name" value="AB HYDROLASE SUPERFAMILY PROTEIN C4A8.06C"/>
    <property type="match status" value="1"/>
</dbReference>
<keyword evidence="4" id="KW-1185">Reference proteome</keyword>
<protein>
    <submittedName>
        <fullName evidence="3">Acetyl esterase/lipase</fullName>
    </submittedName>
</protein>
<evidence type="ECO:0000313" key="3">
    <source>
        <dbReference type="EMBL" id="MBB5265578.1"/>
    </source>
</evidence>
<proteinExistence type="predicted"/>
<name>A0A7W8HCQ4_9FIRM</name>
<dbReference type="RefSeq" id="WP_183775544.1">
    <property type="nucleotide sequence ID" value="NZ_JACHFW010000012.1"/>
</dbReference>
<organism evidence="3 4">
    <name type="scientific">Catenibacillus scindens</name>
    <dbReference type="NCBI Taxonomy" id="673271"/>
    <lineage>
        <taxon>Bacteria</taxon>
        <taxon>Bacillati</taxon>
        <taxon>Bacillota</taxon>
        <taxon>Clostridia</taxon>
        <taxon>Lachnospirales</taxon>
        <taxon>Lachnospiraceae</taxon>
        <taxon>Catenibacillus</taxon>
    </lineage>
</organism>
<evidence type="ECO:0000256" key="1">
    <source>
        <dbReference type="ARBA" id="ARBA00022801"/>
    </source>
</evidence>
<accession>A0A7W8HCQ4</accession>
<comment type="caution">
    <text evidence="3">The sequence shown here is derived from an EMBL/GenBank/DDBJ whole genome shotgun (WGS) entry which is preliminary data.</text>
</comment>
<dbReference type="SUPFAM" id="SSF53474">
    <property type="entry name" value="alpha/beta-Hydrolases"/>
    <property type="match status" value="1"/>
</dbReference>
<dbReference type="InterPro" id="IPR029058">
    <property type="entry name" value="AB_hydrolase_fold"/>
</dbReference>
<sequence>MLIKTYELWPGRHDVTLTVFIHTSDHIFASKNKRPAIICCSGGGFIECSRDGDGGDHVAMSFASDGYNAFVLQYSSADRSKKEDVLFPSQMYDLGKAILMIRQHADEWKTDPDKITIVGFSAGACICALYATTYHQDHMLKKLNAAACDLEISAALLIYGIYDFKALLRYQNEHPAPDGINAGPDGIQCIFGQKNPSKEQLERYSPICQVSSMTPPLFLAAAIDDPAIPAVQTLDMAKKCHEEQIPYEVHVFQRGGHGFSLGRYLADEYRQDKALSCSAWVPMAKTFLTHLFAPESAEHEPDFEKLMKMLAEGNK</sequence>
<reference evidence="3 4" key="1">
    <citation type="submission" date="2020-08" db="EMBL/GenBank/DDBJ databases">
        <title>Genomic Encyclopedia of Type Strains, Phase IV (KMG-IV): sequencing the most valuable type-strain genomes for metagenomic binning, comparative biology and taxonomic classification.</title>
        <authorList>
            <person name="Goeker M."/>
        </authorList>
    </citation>
    <scope>NUCLEOTIDE SEQUENCE [LARGE SCALE GENOMIC DNA]</scope>
    <source>
        <strain evidence="3 4">DSM 106146</strain>
    </source>
</reference>
<dbReference type="InterPro" id="IPR049492">
    <property type="entry name" value="BD-FAE-like_dom"/>
</dbReference>
<dbReference type="Proteomes" id="UP000543642">
    <property type="component" value="Unassembled WGS sequence"/>
</dbReference>
<gene>
    <name evidence="3" type="ORF">HNP82_002724</name>
</gene>